<dbReference type="GeneID" id="55622771"/>
<dbReference type="GO" id="GO:0004799">
    <property type="term" value="F:thymidylate synthase activity"/>
    <property type="evidence" value="ECO:0007669"/>
    <property type="project" value="TreeGrafter"/>
</dbReference>
<dbReference type="InterPro" id="IPR036098">
    <property type="entry name" value="Thymidylate_synthase_ThyX_sf"/>
</dbReference>
<sequence>MSKRKVTTYLHFFTTRYTPEGEDSVEQEPQDAYSWYIETSDGSTMTMSDKRWLTKGEVIADAIEKLGEGFWEKKHIVISEDWLKILTYGIEFEDAEIHELESNETTLVIEDNTIAEPENYVTTTSELEVQLVQHAGDDQMICQAARVSTLGAASLETDESSGLINFLAKNRHGSPFEHGLMTFRITAPIFVWREFMRHRIGFSYNEQSGRYMEMDVNCYIPDRSRNLVQVGKAGAYTFEPGTDAQYELAIEQMALAYDQAWASYHAMLDGGIAKEVARVVLPVATYSTAYVTCNPRSLMSFLSLRTIHPDSMFPSFPQKEISEVADKMEDIFAELFPITHNAFVLSGRVSP</sequence>
<dbReference type="KEGG" id="vg:55622771"/>
<dbReference type="PANTHER" id="PTHR34934:SF1">
    <property type="entry name" value="FLAVIN-DEPENDENT THYMIDYLATE SYNTHASE"/>
    <property type="match status" value="1"/>
</dbReference>
<dbReference type="Pfam" id="PF02511">
    <property type="entry name" value="Thy1"/>
    <property type="match status" value="1"/>
</dbReference>
<evidence type="ECO:0000313" key="2">
    <source>
        <dbReference type="Proteomes" id="UP000325848"/>
    </source>
</evidence>
<dbReference type="CDD" id="cd20175">
    <property type="entry name" value="ThyX"/>
    <property type="match status" value="1"/>
</dbReference>
<organism evidence="1 2">
    <name type="scientific">Gordonia phage Chikenjars</name>
    <dbReference type="NCBI Taxonomy" id="2601686"/>
    <lineage>
        <taxon>Viruses</taxon>
        <taxon>Duplodnaviria</taxon>
        <taxon>Heunggongvirae</taxon>
        <taxon>Uroviricota</taxon>
        <taxon>Caudoviricetes</taxon>
        <taxon>Deejayvirinae</taxon>
        <taxon>Kenoshavirus</taxon>
        <taxon>Kenoshavirus chikenjars</taxon>
    </lineage>
</organism>
<reference evidence="1 2" key="1">
    <citation type="submission" date="2019-07" db="EMBL/GenBank/DDBJ databases">
        <authorList>
            <person name="Birge L.R."/>
            <person name="Bivans L.D."/>
            <person name="Blakestad S.M."/>
            <person name="Chesley E.K."/>
            <person name="Frank J.E."/>
            <person name="Hoagland S."/>
            <person name="Hultquist J."/>
            <person name="Lee N.R."/>
            <person name="Pena P.B."/>
            <person name="Ramsey E.P."/>
            <person name="Chia C."/>
            <person name="Williams D.C."/>
            <person name="Garlena R.A."/>
            <person name="Russell D.A."/>
            <person name="Pope W.H."/>
            <person name="Jacobs-Sera D."/>
            <person name="Hatfull G.F."/>
        </authorList>
    </citation>
    <scope>NUCLEOTIDE SEQUENCE [LARGE SCALE GENOMIC DNA]</scope>
</reference>
<dbReference type="GO" id="GO:0050797">
    <property type="term" value="F:thymidylate synthase (FAD) activity"/>
    <property type="evidence" value="ECO:0007669"/>
    <property type="project" value="InterPro"/>
</dbReference>
<dbReference type="NCBIfam" id="TIGR02170">
    <property type="entry name" value="thyX"/>
    <property type="match status" value="1"/>
</dbReference>
<dbReference type="SUPFAM" id="SSF69796">
    <property type="entry name" value="Thymidylate synthase-complementing protein Thy1"/>
    <property type="match status" value="1"/>
</dbReference>
<dbReference type="Proteomes" id="UP000325848">
    <property type="component" value="Segment"/>
</dbReference>
<accession>A0A5J6D963</accession>
<dbReference type="RefSeq" id="YP_009852169.1">
    <property type="nucleotide sequence ID" value="NC_048810.1"/>
</dbReference>
<keyword evidence="2" id="KW-1185">Reference proteome</keyword>
<gene>
    <name evidence="1" type="primary">67</name>
    <name evidence="1" type="ORF">SEA_CHIKENJARS_67</name>
</gene>
<dbReference type="HAMAP" id="MF_01408">
    <property type="entry name" value="ThyX"/>
    <property type="match status" value="1"/>
</dbReference>
<dbReference type="EMBL" id="MN204501">
    <property type="protein sequence ID" value="QEQ94370.1"/>
    <property type="molecule type" value="Genomic_DNA"/>
</dbReference>
<dbReference type="Gene3D" id="3.30.1360.170">
    <property type="match status" value="1"/>
</dbReference>
<proteinExistence type="inferred from homology"/>
<dbReference type="PROSITE" id="PS51331">
    <property type="entry name" value="THYX"/>
    <property type="match status" value="1"/>
</dbReference>
<evidence type="ECO:0000313" key="1">
    <source>
        <dbReference type="EMBL" id="QEQ94370.1"/>
    </source>
</evidence>
<dbReference type="GO" id="GO:0050660">
    <property type="term" value="F:flavin adenine dinucleotide binding"/>
    <property type="evidence" value="ECO:0007669"/>
    <property type="project" value="InterPro"/>
</dbReference>
<dbReference type="PANTHER" id="PTHR34934">
    <property type="entry name" value="FLAVIN-DEPENDENT THYMIDYLATE SYNTHASE"/>
    <property type="match status" value="1"/>
</dbReference>
<dbReference type="GO" id="GO:0070402">
    <property type="term" value="F:NADPH binding"/>
    <property type="evidence" value="ECO:0007669"/>
    <property type="project" value="TreeGrafter"/>
</dbReference>
<dbReference type="GO" id="GO:0006231">
    <property type="term" value="P:dTMP biosynthetic process"/>
    <property type="evidence" value="ECO:0007669"/>
    <property type="project" value="InterPro"/>
</dbReference>
<protein>
    <submittedName>
        <fullName evidence="1">ThyX-like thymidylate synthase</fullName>
    </submittedName>
</protein>
<dbReference type="InterPro" id="IPR003669">
    <property type="entry name" value="Thymidylate_synthase_ThyX"/>
</dbReference>
<name>A0A5J6D963_9CAUD</name>